<evidence type="ECO:0000313" key="2">
    <source>
        <dbReference type="Proteomes" id="UP000823960"/>
    </source>
</evidence>
<protein>
    <submittedName>
        <fullName evidence="1">Uncharacterized protein</fullName>
    </submittedName>
</protein>
<evidence type="ECO:0000313" key="1">
    <source>
        <dbReference type="EMBL" id="HIV11183.1"/>
    </source>
</evidence>
<proteinExistence type="predicted"/>
<dbReference type="EMBL" id="DVOL01000084">
    <property type="protein sequence ID" value="HIV11183.1"/>
    <property type="molecule type" value="Genomic_DNA"/>
</dbReference>
<reference evidence="1" key="2">
    <citation type="journal article" date="2021" name="PeerJ">
        <title>Extensive microbial diversity within the chicken gut microbiome revealed by metagenomics and culture.</title>
        <authorList>
            <person name="Gilroy R."/>
            <person name="Ravi A."/>
            <person name="Getino M."/>
            <person name="Pursley I."/>
            <person name="Horton D.L."/>
            <person name="Alikhan N.F."/>
            <person name="Baker D."/>
            <person name="Gharbi K."/>
            <person name="Hall N."/>
            <person name="Watson M."/>
            <person name="Adriaenssens E.M."/>
            <person name="Foster-Nyarko E."/>
            <person name="Jarju S."/>
            <person name="Secka A."/>
            <person name="Antonio M."/>
            <person name="Oren A."/>
            <person name="Chaudhuri R.R."/>
            <person name="La Ragione R."/>
            <person name="Hildebrand F."/>
            <person name="Pallen M.J."/>
        </authorList>
    </citation>
    <scope>NUCLEOTIDE SEQUENCE</scope>
    <source>
        <strain evidence="1">1370</strain>
    </source>
</reference>
<reference evidence="1" key="1">
    <citation type="submission" date="2020-10" db="EMBL/GenBank/DDBJ databases">
        <authorList>
            <person name="Gilroy R."/>
        </authorList>
    </citation>
    <scope>NUCLEOTIDE SEQUENCE</scope>
    <source>
        <strain evidence="1">1370</strain>
    </source>
</reference>
<gene>
    <name evidence="1" type="ORF">IAD28_05790</name>
</gene>
<dbReference type="Proteomes" id="UP000823960">
    <property type="component" value="Unassembled WGS sequence"/>
</dbReference>
<name>A0A9D1NRE4_9FIRM</name>
<accession>A0A9D1NRE4</accession>
<organism evidence="1 2">
    <name type="scientific">Candidatus Faeciplasma avium</name>
    <dbReference type="NCBI Taxonomy" id="2840798"/>
    <lineage>
        <taxon>Bacteria</taxon>
        <taxon>Bacillati</taxon>
        <taxon>Bacillota</taxon>
        <taxon>Clostridia</taxon>
        <taxon>Eubacteriales</taxon>
        <taxon>Oscillospiraceae</taxon>
        <taxon>Oscillospiraceae incertae sedis</taxon>
        <taxon>Candidatus Faeciplasma</taxon>
    </lineage>
</organism>
<sequence length="64" mass="7833">MRELINRYKLEAKRLEDYQRVLTDKIAKEKSPQLILRLEARRLVVETERYEIMRDIIDMEKLLG</sequence>
<dbReference type="AlphaFoldDB" id="A0A9D1NRE4"/>
<comment type="caution">
    <text evidence="1">The sequence shown here is derived from an EMBL/GenBank/DDBJ whole genome shotgun (WGS) entry which is preliminary data.</text>
</comment>